<comment type="caution">
    <text evidence="1">The sequence shown here is derived from an EMBL/GenBank/DDBJ whole genome shotgun (WGS) entry which is preliminary data.</text>
</comment>
<evidence type="ECO:0000313" key="1">
    <source>
        <dbReference type="EMBL" id="RAJ22882.1"/>
    </source>
</evidence>
<sequence length="102" mass="11669">MEIKMKNKLLTAISTALITNLDYHLKFDLVIGGMASLELEKTTNPQEGNHLIIFDLENESSLEYIVALPRESDSFQQEIRKMLIETNVNDQITKVLNTFDLN</sequence>
<dbReference type="RefSeq" id="WP_111635915.1">
    <property type="nucleotide sequence ID" value="NZ_QLLR01000034.1"/>
</dbReference>
<dbReference type="EMBL" id="QLLR01000034">
    <property type="protein sequence ID" value="RAJ22882.1"/>
    <property type="molecule type" value="Genomic_DNA"/>
</dbReference>
<dbReference type="AlphaFoldDB" id="A0A327S3N1"/>
<reference evidence="1 2" key="1">
    <citation type="submission" date="2018-06" db="EMBL/GenBank/DDBJ databases">
        <title>Genomic Encyclopedia of Archaeal and Bacterial Type Strains, Phase II (KMG-II): from individual species to whole genera.</title>
        <authorList>
            <person name="Goeker M."/>
        </authorList>
    </citation>
    <scope>NUCLEOTIDE SEQUENCE [LARGE SCALE GENOMIC DNA]</scope>
    <source>
        <strain evidence="1 2">DSM 14825</strain>
    </source>
</reference>
<dbReference type="Proteomes" id="UP000249754">
    <property type="component" value="Unassembled WGS sequence"/>
</dbReference>
<proteinExistence type="predicted"/>
<accession>A0A327S3N1</accession>
<evidence type="ECO:0000313" key="2">
    <source>
        <dbReference type="Proteomes" id="UP000249754"/>
    </source>
</evidence>
<protein>
    <submittedName>
        <fullName evidence="1">Uncharacterized protein</fullName>
    </submittedName>
</protein>
<organism evidence="1 2">
    <name type="scientific">Pedobacter cryoconitis</name>
    <dbReference type="NCBI Taxonomy" id="188932"/>
    <lineage>
        <taxon>Bacteria</taxon>
        <taxon>Pseudomonadati</taxon>
        <taxon>Bacteroidota</taxon>
        <taxon>Sphingobacteriia</taxon>
        <taxon>Sphingobacteriales</taxon>
        <taxon>Sphingobacteriaceae</taxon>
        <taxon>Pedobacter</taxon>
    </lineage>
</organism>
<name>A0A327S3N1_9SPHI</name>
<gene>
    <name evidence="1" type="ORF">LY11_04586</name>
</gene>